<dbReference type="PANTHER" id="PTHR35525:SF3">
    <property type="entry name" value="BLL6575 PROTEIN"/>
    <property type="match status" value="1"/>
</dbReference>
<dbReference type="Gene3D" id="1.10.3300.10">
    <property type="entry name" value="Jann2411-like domain"/>
    <property type="match status" value="1"/>
</dbReference>
<dbReference type="Proteomes" id="UP000245507">
    <property type="component" value="Unassembled WGS sequence"/>
</dbReference>
<dbReference type="EMBL" id="QGDD01000009">
    <property type="protein sequence ID" value="PWN01419.1"/>
    <property type="molecule type" value="Genomic_DNA"/>
</dbReference>
<dbReference type="OrthoDB" id="123307at2"/>
<evidence type="ECO:0000313" key="3">
    <source>
        <dbReference type="Proteomes" id="UP000245507"/>
    </source>
</evidence>
<sequence>MATTERKQVLRFADGGWTEAIGGHLALDLVNTVSWRPDPHRTVDRLSDAAALARWADFVGLHHAAVTERTVAEVRRLRERVHRVVQPLATGAEPAAADVAACRRLLLDAVGRAQVVSLMPVELTATSVYDELALAAWALLEREDARRLRQCRADDCGWLFLDRTKNASRVWCSSADCGNRDRARRHYARRTAEQQ</sequence>
<dbReference type="InterPro" id="IPR021005">
    <property type="entry name" value="Znf_CGNR"/>
</dbReference>
<name>A0A316TEB6_9ACTN</name>
<reference evidence="2 3" key="1">
    <citation type="submission" date="2018-05" db="EMBL/GenBank/DDBJ databases">
        <title>Nocardioides silvaticus genome.</title>
        <authorList>
            <person name="Li C."/>
            <person name="Wang G."/>
        </authorList>
    </citation>
    <scope>NUCLEOTIDE SEQUENCE [LARGE SCALE GENOMIC DNA]</scope>
    <source>
        <strain evidence="2 3">CCTCC AB 2018079</strain>
    </source>
</reference>
<evidence type="ECO:0000259" key="1">
    <source>
        <dbReference type="Pfam" id="PF11706"/>
    </source>
</evidence>
<organism evidence="2 3">
    <name type="scientific">Nocardioides silvaticus</name>
    <dbReference type="NCBI Taxonomy" id="2201891"/>
    <lineage>
        <taxon>Bacteria</taxon>
        <taxon>Bacillati</taxon>
        <taxon>Actinomycetota</taxon>
        <taxon>Actinomycetes</taxon>
        <taxon>Propionibacteriales</taxon>
        <taxon>Nocardioidaceae</taxon>
        <taxon>Nocardioides</taxon>
    </lineage>
</organism>
<evidence type="ECO:0000313" key="2">
    <source>
        <dbReference type="EMBL" id="PWN01419.1"/>
    </source>
</evidence>
<gene>
    <name evidence="2" type="ORF">DJ010_17820</name>
</gene>
<dbReference type="PANTHER" id="PTHR35525">
    <property type="entry name" value="BLL6575 PROTEIN"/>
    <property type="match status" value="1"/>
</dbReference>
<dbReference type="InterPro" id="IPR023286">
    <property type="entry name" value="ABATE_dom_sf"/>
</dbReference>
<comment type="caution">
    <text evidence="2">The sequence shown here is derived from an EMBL/GenBank/DDBJ whole genome shotgun (WGS) entry which is preliminary data.</text>
</comment>
<dbReference type="AlphaFoldDB" id="A0A316TEB6"/>
<feature type="domain" description="Zinc finger CGNR" evidence="1">
    <location>
        <begin position="147"/>
        <end position="190"/>
    </location>
</feature>
<protein>
    <recommendedName>
        <fullName evidence="1">Zinc finger CGNR domain-containing protein</fullName>
    </recommendedName>
</protein>
<dbReference type="InterPro" id="IPR010852">
    <property type="entry name" value="ABATE"/>
</dbReference>
<dbReference type="Pfam" id="PF11706">
    <property type="entry name" value="zf-CGNR"/>
    <property type="match status" value="1"/>
</dbReference>
<dbReference type="Pfam" id="PF07336">
    <property type="entry name" value="ABATE"/>
    <property type="match status" value="1"/>
</dbReference>
<dbReference type="SUPFAM" id="SSF160904">
    <property type="entry name" value="Jann2411-like"/>
    <property type="match status" value="1"/>
</dbReference>
<keyword evidence="3" id="KW-1185">Reference proteome</keyword>
<accession>A0A316TEB6</accession>
<dbReference type="RefSeq" id="WP_109696269.1">
    <property type="nucleotide sequence ID" value="NZ_QGDD01000009.1"/>
</dbReference>
<proteinExistence type="predicted"/>